<dbReference type="AlphaFoldDB" id="A0A8H9LXT7"/>
<gene>
    <name evidence="2" type="ORF">GCM10011274_36290</name>
</gene>
<evidence type="ECO:0000313" key="3">
    <source>
        <dbReference type="Proteomes" id="UP000622604"/>
    </source>
</evidence>
<dbReference type="EMBL" id="BMZC01000012">
    <property type="protein sequence ID" value="GGZ74858.1"/>
    <property type="molecule type" value="Genomic_DNA"/>
</dbReference>
<sequence>MQVDIVIEQRFYRCLKGQYWTENMFPYAFWLRYLRVFSRVNIVARVAHVNKAEPSWHRVDGSKVGFVELPSYIGPVGFVKTLPRLVSVLRKRKHAPRSVIFRIPGILAAIYQLLALPKGAKFGAEVVGDPADVFAKGASKSPLRVVFKSLFSAMLKRQCQQAISTAYVTEHKLQQRYPPNLTAVHTHYSSIQLTDVDYTQRQMYPFHEPLRIVCVGNLAQPYKGCDFMLQGIARLNAQGINVSLTWVGGGSLLPNMKALAEALGIAAKVTFLGNVASRKEIRQVLDSADLFVLCSRQEGLPRVLIEAMARSLICVATDVGGVDELLAREFILPRDDIDALINRVTLVAKMTQSERLVESKRNLEIARNYHDQKLQIRRDMMYQAVLEASSC</sequence>
<comment type="caution">
    <text evidence="2">The sequence shown here is derived from an EMBL/GenBank/DDBJ whole genome shotgun (WGS) entry which is preliminary data.</text>
</comment>
<keyword evidence="1" id="KW-1133">Transmembrane helix</keyword>
<reference evidence="2" key="2">
    <citation type="submission" date="2020-09" db="EMBL/GenBank/DDBJ databases">
        <authorList>
            <person name="Sun Q."/>
            <person name="Kim S."/>
        </authorList>
    </citation>
    <scope>NUCLEOTIDE SEQUENCE</scope>
    <source>
        <strain evidence="2">KCTC 32337</strain>
    </source>
</reference>
<dbReference type="Pfam" id="PF13692">
    <property type="entry name" value="Glyco_trans_1_4"/>
    <property type="match status" value="1"/>
</dbReference>
<dbReference type="Proteomes" id="UP000622604">
    <property type="component" value="Unassembled WGS sequence"/>
</dbReference>
<dbReference type="Gene3D" id="3.40.50.2000">
    <property type="entry name" value="Glycogen Phosphorylase B"/>
    <property type="match status" value="2"/>
</dbReference>
<dbReference type="PANTHER" id="PTHR45871:SF1">
    <property type="entry name" value="PHOSPHATIDYLINOSITOL N-ACETYLGLUCOSAMINYLTRANSFERASE SUBUNIT A"/>
    <property type="match status" value="1"/>
</dbReference>
<protein>
    <recommendedName>
        <fullName evidence="4">Glycosyl transferase family 1 domain-containing protein</fullName>
    </recommendedName>
</protein>
<accession>A0A8H9LXT7</accession>
<dbReference type="PANTHER" id="PTHR45871">
    <property type="entry name" value="N-ACETYLGLUCOSAMINYL-PHOSPHATIDYLINOSITOL BIOSYNTHETIC PROTEIN"/>
    <property type="match status" value="1"/>
</dbReference>
<dbReference type="RefSeq" id="WP_191866842.1">
    <property type="nucleotide sequence ID" value="NZ_BMZC01000012.1"/>
</dbReference>
<proteinExistence type="predicted"/>
<organism evidence="2 3">
    <name type="scientific">Paraglaciecola chathamensis</name>
    <dbReference type="NCBI Taxonomy" id="368405"/>
    <lineage>
        <taxon>Bacteria</taxon>
        <taxon>Pseudomonadati</taxon>
        <taxon>Pseudomonadota</taxon>
        <taxon>Gammaproteobacteria</taxon>
        <taxon>Alteromonadales</taxon>
        <taxon>Alteromonadaceae</taxon>
        <taxon>Paraglaciecola</taxon>
    </lineage>
</organism>
<evidence type="ECO:0000313" key="2">
    <source>
        <dbReference type="EMBL" id="GGZ74858.1"/>
    </source>
</evidence>
<dbReference type="SUPFAM" id="SSF53756">
    <property type="entry name" value="UDP-Glycosyltransferase/glycogen phosphorylase"/>
    <property type="match status" value="1"/>
</dbReference>
<reference evidence="2" key="1">
    <citation type="journal article" date="2014" name="Int. J. Syst. Evol. Microbiol.">
        <title>Complete genome sequence of Corynebacterium casei LMG S-19264T (=DSM 44701T), isolated from a smear-ripened cheese.</title>
        <authorList>
            <consortium name="US DOE Joint Genome Institute (JGI-PGF)"/>
            <person name="Walter F."/>
            <person name="Albersmeier A."/>
            <person name="Kalinowski J."/>
            <person name="Ruckert C."/>
        </authorList>
    </citation>
    <scope>NUCLEOTIDE SEQUENCE</scope>
    <source>
        <strain evidence="2">KCTC 32337</strain>
    </source>
</reference>
<evidence type="ECO:0000256" key="1">
    <source>
        <dbReference type="SAM" id="Phobius"/>
    </source>
</evidence>
<evidence type="ECO:0008006" key="4">
    <source>
        <dbReference type="Google" id="ProtNLM"/>
    </source>
</evidence>
<feature type="transmembrane region" description="Helical" evidence="1">
    <location>
        <begin position="99"/>
        <end position="116"/>
    </location>
</feature>
<keyword evidence="1" id="KW-0472">Membrane</keyword>
<name>A0A8H9LXT7_9ALTE</name>
<keyword evidence="1" id="KW-0812">Transmembrane</keyword>